<evidence type="ECO:0000313" key="2">
    <source>
        <dbReference type="EMBL" id="NYJ19146.1"/>
    </source>
</evidence>
<dbReference type="RefSeq" id="WP_179577957.1">
    <property type="nucleotide sequence ID" value="NZ_JACCFM010000001.1"/>
</dbReference>
<gene>
    <name evidence="2" type="ORF">HNR05_000937</name>
</gene>
<protein>
    <submittedName>
        <fullName evidence="2">Transcriptional regulator with XRE-family HTH domain</fullName>
    </submittedName>
</protein>
<dbReference type="EMBL" id="JACCFM010000001">
    <property type="protein sequence ID" value="NYJ19146.1"/>
    <property type="molecule type" value="Genomic_DNA"/>
</dbReference>
<organism evidence="2 3">
    <name type="scientific">Glaciibacter psychrotolerans</name>
    <dbReference type="NCBI Taxonomy" id="670054"/>
    <lineage>
        <taxon>Bacteria</taxon>
        <taxon>Bacillati</taxon>
        <taxon>Actinomycetota</taxon>
        <taxon>Actinomycetes</taxon>
        <taxon>Micrococcales</taxon>
        <taxon>Microbacteriaceae</taxon>
        <taxon>Glaciibacter</taxon>
    </lineage>
</organism>
<sequence>MTQSLPTHRVPDALRVALFSAKVSQQKAASVTGYSSSAISRRLAGDTPITLDDLNRIAAAAGLDVQIILTEKIAA</sequence>
<feature type="domain" description="HTH cro/C1-type" evidence="1">
    <location>
        <begin position="20"/>
        <end position="68"/>
    </location>
</feature>
<dbReference type="GO" id="GO:0003677">
    <property type="term" value="F:DNA binding"/>
    <property type="evidence" value="ECO:0007669"/>
    <property type="project" value="InterPro"/>
</dbReference>
<proteinExistence type="predicted"/>
<dbReference type="SUPFAM" id="SSF47413">
    <property type="entry name" value="lambda repressor-like DNA-binding domains"/>
    <property type="match status" value="1"/>
</dbReference>
<dbReference type="PROSITE" id="PS50943">
    <property type="entry name" value="HTH_CROC1"/>
    <property type="match status" value="1"/>
</dbReference>
<dbReference type="Gene3D" id="1.10.260.40">
    <property type="entry name" value="lambda repressor-like DNA-binding domains"/>
    <property type="match status" value="1"/>
</dbReference>
<keyword evidence="3" id="KW-1185">Reference proteome</keyword>
<name>A0A7Z0J5H3_9MICO</name>
<comment type="caution">
    <text evidence="2">The sequence shown here is derived from an EMBL/GenBank/DDBJ whole genome shotgun (WGS) entry which is preliminary data.</text>
</comment>
<dbReference type="InterPro" id="IPR001387">
    <property type="entry name" value="Cro/C1-type_HTH"/>
</dbReference>
<dbReference type="Proteomes" id="UP000537260">
    <property type="component" value="Unassembled WGS sequence"/>
</dbReference>
<evidence type="ECO:0000259" key="1">
    <source>
        <dbReference type="PROSITE" id="PS50943"/>
    </source>
</evidence>
<dbReference type="CDD" id="cd00093">
    <property type="entry name" value="HTH_XRE"/>
    <property type="match status" value="1"/>
</dbReference>
<reference evidence="2 3" key="1">
    <citation type="submission" date="2020-07" db="EMBL/GenBank/DDBJ databases">
        <title>Sequencing the genomes of 1000 actinobacteria strains.</title>
        <authorList>
            <person name="Klenk H.-P."/>
        </authorList>
    </citation>
    <scope>NUCLEOTIDE SEQUENCE [LARGE SCALE GENOMIC DNA]</scope>
    <source>
        <strain evidence="2 3">LI1</strain>
    </source>
</reference>
<dbReference type="AlphaFoldDB" id="A0A7Z0J5H3"/>
<accession>A0A7Z0J5H3</accession>
<dbReference type="Pfam" id="PF13560">
    <property type="entry name" value="HTH_31"/>
    <property type="match status" value="1"/>
</dbReference>
<dbReference type="InterPro" id="IPR010982">
    <property type="entry name" value="Lambda_DNA-bd_dom_sf"/>
</dbReference>
<dbReference type="SMART" id="SM00530">
    <property type="entry name" value="HTH_XRE"/>
    <property type="match status" value="1"/>
</dbReference>
<evidence type="ECO:0000313" key="3">
    <source>
        <dbReference type="Proteomes" id="UP000537260"/>
    </source>
</evidence>